<reference evidence="2 3" key="1">
    <citation type="submission" date="2020-05" db="EMBL/GenBank/DDBJ databases">
        <title>FDA dAtabase for Regulatory Grade micrObial Sequences (FDA-ARGOS): Supporting development and validation of Infectious Disease Dx tests.</title>
        <authorList>
            <person name="Sproer C."/>
            <person name="Gronow S."/>
            <person name="Severitt S."/>
            <person name="Schroder I."/>
            <person name="Tallon L."/>
            <person name="Sadzewicz L."/>
            <person name="Zhao X."/>
            <person name="Vavikolanu K."/>
            <person name="Mehta A."/>
            <person name="Aluvathingal J."/>
            <person name="Nadendla S."/>
            <person name="Myers T."/>
            <person name="Yan Y."/>
            <person name="Sichtig H."/>
        </authorList>
    </citation>
    <scope>NUCLEOTIDE SEQUENCE [LARGE SCALE GENOMIC DNA]</scope>
    <source>
        <strain evidence="2 3">FDAARGOS_790</strain>
    </source>
</reference>
<dbReference type="RefSeq" id="WP_173147581.1">
    <property type="nucleotide sequence ID" value="NZ_CP053985.1"/>
</dbReference>
<dbReference type="SUPFAM" id="SSF55298">
    <property type="entry name" value="YjgF-like"/>
    <property type="match status" value="1"/>
</dbReference>
<dbReference type="InterPro" id="IPR013813">
    <property type="entry name" value="Endoribo_LPSP/chorism_mut-like"/>
</dbReference>
<dbReference type="PANTHER" id="PTHR43760:SF1">
    <property type="entry name" value="ENDORIBONUCLEASE L-PSP_CHORISMATE MUTASE-LIKE DOMAIN-CONTAINING PROTEIN"/>
    <property type="match status" value="1"/>
</dbReference>
<dbReference type="AlphaFoldDB" id="A0A7D4HUC0"/>
<dbReference type="CDD" id="cd02199">
    <property type="entry name" value="YjgF_YER057c_UK114_like_1"/>
    <property type="match status" value="1"/>
</dbReference>
<dbReference type="Proteomes" id="UP000500970">
    <property type="component" value="Chromosome"/>
</dbReference>
<dbReference type="Pfam" id="PF14588">
    <property type="entry name" value="YjgF_endoribonc"/>
    <property type="match status" value="1"/>
</dbReference>
<dbReference type="EMBL" id="CP053985">
    <property type="protein sequence ID" value="QKH38339.1"/>
    <property type="molecule type" value="Genomic_DNA"/>
</dbReference>
<protein>
    <submittedName>
        <fullName evidence="2">RidA family protein</fullName>
    </submittedName>
</protein>
<proteinExistence type="predicted"/>
<evidence type="ECO:0000313" key="3">
    <source>
        <dbReference type="Proteomes" id="UP000500970"/>
    </source>
</evidence>
<evidence type="ECO:0000313" key="2">
    <source>
        <dbReference type="EMBL" id="QKH38339.1"/>
    </source>
</evidence>
<dbReference type="KEGG" id="apes:FOC84_26740"/>
<accession>A0A7D4HUC0</accession>
<feature type="domain" description="Endoribonuclease L-PSP/chorismate mutase-like" evidence="1">
    <location>
        <begin position="9"/>
        <end position="153"/>
    </location>
</feature>
<organism evidence="2 3">
    <name type="scientific">Achromobacter pestifer</name>
    <dbReference type="NCBI Taxonomy" id="1353889"/>
    <lineage>
        <taxon>Bacteria</taxon>
        <taxon>Pseudomonadati</taxon>
        <taxon>Pseudomonadota</taxon>
        <taxon>Betaproteobacteria</taxon>
        <taxon>Burkholderiales</taxon>
        <taxon>Alcaligenaceae</taxon>
        <taxon>Achromobacter</taxon>
    </lineage>
</organism>
<dbReference type="PANTHER" id="PTHR43760">
    <property type="entry name" value="ENDORIBONUCLEASE-RELATED"/>
    <property type="match status" value="1"/>
</dbReference>
<keyword evidence="3" id="KW-1185">Reference proteome</keyword>
<dbReference type="Gene3D" id="3.30.1330.40">
    <property type="entry name" value="RutC-like"/>
    <property type="match status" value="1"/>
</dbReference>
<name>A0A7D4HUC0_9BURK</name>
<sequence length="169" mass="17846">MSILTGADARLQALGLALPQPTPTHYAYLPALRHGGTVYVAGQIPKLSADQLLVQGAVGEQVGEAQAREAVRLCVLHALSWVAHHAQGSLDAVEQILRVNYFFQVGERASTRLSAIADSGSELLVAIFGRQGEHPRSVIGVRELPRNAPVLVSMDVALAVADSSRVPAG</sequence>
<gene>
    <name evidence="2" type="ORF">FOC84_26740</name>
</gene>
<dbReference type="InterPro" id="IPR035959">
    <property type="entry name" value="RutC-like_sf"/>
</dbReference>
<evidence type="ECO:0000259" key="1">
    <source>
        <dbReference type="Pfam" id="PF14588"/>
    </source>
</evidence>